<dbReference type="AlphaFoldDB" id="A0A5E4PDS1"/>
<gene>
    <name evidence="1" type="ORF">AQUSIP_00070</name>
</gene>
<sequence>MLRIGKLTDYAMLIMSQMAKDPGTILSAAFLAETLHLTPPTVSKVLKMLSDACLVNSLRGAEGGYRLARPAAEISVADVIAAMEGELAMTECCESSGLCAIDSLCAMRENWRKINKMVHALLSRFTILDMTGPLFIKNITEYTSAGLSDGK</sequence>
<dbReference type="NCBIfam" id="TIGR02944">
    <property type="entry name" value="suf_reg_Xantho"/>
    <property type="match status" value="1"/>
</dbReference>
<dbReference type="InterPro" id="IPR000944">
    <property type="entry name" value="Tscrpt_reg_Rrf2"/>
</dbReference>
<dbReference type="KEGG" id="asip:AQUSIP_00070"/>
<dbReference type="Gene3D" id="1.10.10.10">
    <property type="entry name" value="Winged helix-like DNA-binding domain superfamily/Winged helix DNA-binding domain"/>
    <property type="match status" value="1"/>
</dbReference>
<accession>A0A5E4PDS1</accession>
<dbReference type="SUPFAM" id="SSF46785">
    <property type="entry name" value="Winged helix' DNA-binding domain"/>
    <property type="match status" value="1"/>
</dbReference>
<dbReference type="Proteomes" id="UP000324194">
    <property type="component" value="Chromosome 1"/>
</dbReference>
<dbReference type="InterPro" id="IPR036388">
    <property type="entry name" value="WH-like_DNA-bd_sf"/>
</dbReference>
<dbReference type="InterPro" id="IPR036390">
    <property type="entry name" value="WH_DNA-bd_sf"/>
</dbReference>
<organism evidence="1 2">
    <name type="scientific">Aquicella siphonis</name>
    <dbReference type="NCBI Taxonomy" id="254247"/>
    <lineage>
        <taxon>Bacteria</taxon>
        <taxon>Pseudomonadati</taxon>
        <taxon>Pseudomonadota</taxon>
        <taxon>Gammaproteobacteria</taxon>
        <taxon>Legionellales</taxon>
        <taxon>Coxiellaceae</taxon>
        <taxon>Aquicella</taxon>
    </lineage>
</organism>
<protein>
    <submittedName>
        <fullName evidence="1">HTH-type transcriptional regulator</fullName>
    </submittedName>
</protein>
<evidence type="ECO:0000313" key="2">
    <source>
        <dbReference type="Proteomes" id="UP000324194"/>
    </source>
</evidence>
<dbReference type="NCBIfam" id="TIGR00738">
    <property type="entry name" value="rrf2_super"/>
    <property type="match status" value="1"/>
</dbReference>
<dbReference type="EMBL" id="LR699119">
    <property type="protein sequence ID" value="VVC74735.1"/>
    <property type="molecule type" value="Genomic_DNA"/>
</dbReference>
<reference evidence="1 2" key="1">
    <citation type="submission" date="2019-08" db="EMBL/GenBank/DDBJ databases">
        <authorList>
            <person name="Guy L."/>
        </authorList>
    </citation>
    <scope>NUCLEOTIDE SEQUENCE [LARGE SCALE GENOMIC DNA]</scope>
    <source>
        <strain evidence="1 2">SGT-108</strain>
    </source>
</reference>
<dbReference type="GO" id="GO:0005829">
    <property type="term" value="C:cytosol"/>
    <property type="evidence" value="ECO:0007669"/>
    <property type="project" value="TreeGrafter"/>
</dbReference>
<proteinExistence type="predicted"/>
<evidence type="ECO:0000313" key="1">
    <source>
        <dbReference type="EMBL" id="VVC74735.1"/>
    </source>
</evidence>
<dbReference type="PANTHER" id="PTHR33221:SF2">
    <property type="entry name" value="TRANSCRIPTIONAL REGULATOR"/>
    <property type="match status" value="1"/>
</dbReference>
<dbReference type="PANTHER" id="PTHR33221">
    <property type="entry name" value="WINGED HELIX-TURN-HELIX TRANSCRIPTIONAL REGULATOR, RRF2 FAMILY"/>
    <property type="match status" value="1"/>
</dbReference>
<dbReference type="OrthoDB" id="9808360at2"/>
<keyword evidence="2" id="KW-1185">Reference proteome</keyword>
<dbReference type="Pfam" id="PF02082">
    <property type="entry name" value="Rrf2"/>
    <property type="match status" value="1"/>
</dbReference>
<dbReference type="InterPro" id="IPR014290">
    <property type="entry name" value="SUF_FeS_clus_asmbl_reg"/>
</dbReference>
<dbReference type="GO" id="GO:0003700">
    <property type="term" value="F:DNA-binding transcription factor activity"/>
    <property type="evidence" value="ECO:0007669"/>
    <property type="project" value="TreeGrafter"/>
</dbReference>
<dbReference type="PROSITE" id="PS51197">
    <property type="entry name" value="HTH_RRF2_2"/>
    <property type="match status" value="1"/>
</dbReference>
<dbReference type="RefSeq" id="WP_148337421.1">
    <property type="nucleotide sequence ID" value="NZ_LR699119.1"/>
</dbReference>
<name>A0A5E4PDS1_9COXI</name>